<reference evidence="2" key="1">
    <citation type="submission" date="2022-11" db="UniProtKB">
        <authorList>
            <consortium name="WormBaseParasite"/>
        </authorList>
    </citation>
    <scope>IDENTIFICATION</scope>
</reference>
<evidence type="ECO:0000313" key="2">
    <source>
        <dbReference type="WBParaSite" id="JU765_v2.g9869.t1"/>
    </source>
</evidence>
<dbReference type="WBParaSite" id="JU765_v2.g9869.t1">
    <property type="protein sequence ID" value="JU765_v2.g9869.t1"/>
    <property type="gene ID" value="JU765_v2.g9869"/>
</dbReference>
<protein>
    <submittedName>
        <fullName evidence="2">Uncharacterized protein</fullName>
    </submittedName>
</protein>
<organism evidence="1 2">
    <name type="scientific">Panagrolaimus sp. JU765</name>
    <dbReference type="NCBI Taxonomy" id="591449"/>
    <lineage>
        <taxon>Eukaryota</taxon>
        <taxon>Metazoa</taxon>
        <taxon>Ecdysozoa</taxon>
        <taxon>Nematoda</taxon>
        <taxon>Chromadorea</taxon>
        <taxon>Rhabditida</taxon>
        <taxon>Tylenchina</taxon>
        <taxon>Panagrolaimomorpha</taxon>
        <taxon>Panagrolaimoidea</taxon>
        <taxon>Panagrolaimidae</taxon>
        <taxon>Panagrolaimus</taxon>
    </lineage>
</organism>
<dbReference type="Proteomes" id="UP000887576">
    <property type="component" value="Unplaced"/>
</dbReference>
<accession>A0AC34RSP2</accession>
<sequence length="79" mass="9261">MLDMNEILGHFAPWYHFDDNTTVIIKFITDQSIFGLTGGTVIVLLLTSRQVRRAYLTFPPIYYLTKPLHKKLFPQFKKT</sequence>
<proteinExistence type="predicted"/>
<evidence type="ECO:0000313" key="1">
    <source>
        <dbReference type="Proteomes" id="UP000887576"/>
    </source>
</evidence>
<name>A0AC34RSP2_9BILA</name>